<comment type="caution">
    <text evidence="1">The sequence shown here is derived from an EMBL/GenBank/DDBJ whole genome shotgun (WGS) entry which is preliminary data.</text>
</comment>
<protein>
    <submittedName>
        <fullName evidence="1">Uncharacterized protein</fullName>
    </submittedName>
</protein>
<sequence length="39" mass="4569">MLKSQHHWSAFRSPQRPEPADKLVLQVVSRSRQFTALVH</sequence>
<dbReference type="EMBL" id="JAAOZD010000006">
    <property type="protein sequence ID" value="NIJ02598.1"/>
    <property type="molecule type" value="Genomic_DNA"/>
</dbReference>
<organism evidence="1 2">
    <name type="scientific">Paenarthrobacter ilicis</name>
    <dbReference type="NCBI Taxonomy" id="43665"/>
    <lineage>
        <taxon>Bacteria</taxon>
        <taxon>Bacillati</taxon>
        <taxon>Actinomycetota</taxon>
        <taxon>Actinomycetes</taxon>
        <taxon>Micrococcales</taxon>
        <taxon>Micrococcaceae</taxon>
        <taxon>Paenarthrobacter</taxon>
    </lineage>
</organism>
<gene>
    <name evidence="1" type="ORF">FHR86_002942</name>
</gene>
<name>A0ABX0TMD0_9MICC</name>
<dbReference type="Proteomes" id="UP000802392">
    <property type="component" value="Unassembled WGS sequence"/>
</dbReference>
<keyword evidence="2" id="KW-1185">Reference proteome</keyword>
<evidence type="ECO:0000313" key="2">
    <source>
        <dbReference type="Proteomes" id="UP000802392"/>
    </source>
</evidence>
<reference evidence="1 2" key="1">
    <citation type="submission" date="2020-03" db="EMBL/GenBank/DDBJ databases">
        <title>Genomic Encyclopedia of Type Strains, Phase III (KMG-III): the genomes of soil and plant-associated and newly described type strains.</title>
        <authorList>
            <person name="Whitman W."/>
        </authorList>
    </citation>
    <scope>NUCLEOTIDE SEQUENCE [LARGE SCALE GENOMIC DNA]</scope>
    <source>
        <strain evidence="1 2">CECT 4207</strain>
    </source>
</reference>
<evidence type="ECO:0000313" key="1">
    <source>
        <dbReference type="EMBL" id="NIJ02598.1"/>
    </source>
</evidence>
<proteinExistence type="predicted"/>
<accession>A0ABX0TMD0</accession>